<dbReference type="EC" id="1.4.99.-" evidence="3"/>
<dbReference type="PANTHER" id="PTHR13847">
    <property type="entry name" value="SARCOSINE DEHYDROGENASE-RELATED"/>
    <property type="match status" value="1"/>
</dbReference>
<dbReference type="InterPro" id="IPR006076">
    <property type="entry name" value="FAD-dep_OxRdtase"/>
</dbReference>
<feature type="domain" description="FAD dependent oxidoreductase" evidence="2">
    <location>
        <begin position="28"/>
        <end position="415"/>
    </location>
</feature>
<evidence type="ECO:0000259" key="2">
    <source>
        <dbReference type="Pfam" id="PF01266"/>
    </source>
</evidence>
<gene>
    <name evidence="3" type="ORF">J2S66_002473</name>
</gene>
<protein>
    <submittedName>
        <fullName evidence="3">D-amino-acid dehydrogenase</fullName>
        <ecNumber evidence="3">1.4.99.-</ecNumber>
    </submittedName>
</protein>
<dbReference type="SUPFAM" id="SSF51971">
    <property type="entry name" value="Nucleotide-binding domain"/>
    <property type="match status" value="1"/>
</dbReference>
<comment type="caution">
    <text evidence="3">The sequence shown here is derived from an EMBL/GenBank/DDBJ whole genome shotgun (WGS) entry which is preliminary data.</text>
</comment>
<dbReference type="InterPro" id="IPR036188">
    <property type="entry name" value="FAD/NAD-bd_sf"/>
</dbReference>
<dbReference type="EMBL" id="JAVDSG010000001">
    <property type="protein sequence ID" value="MDR6594089.1"/>
    <property type="molecule type" value="Genomic_DNA"/>
</dbReference>
<sequence length="433" mass="46099">MLASTAALVLVEVVVVDVERIDGGPRSAVVVGAGIVGLSTAWFLQERGVEVTVVDRTSIAAGASWGNAGWIAPGLAIPLNEPSVLRYGLRSLLRPDAPLHVPLTADPGLWSFLARFAVNCRWSSWTRAVAANLPLNQEAVEAFDVLTANGVDATAVDAPITAAFGTRRQAEGLLRELRRMSDAGQPVDHVELDADRLREHVPLASSTLTAGVRVDGQRYTDPGAFVRALARAVVSRGATVRLVEAVDISSHATGVTVHPRSGRAVTADVAVVATGAWLSRLARRWGVRVPVRAGRGYSFTVPVERPVPGPVYLPDVRVACTPYQDGLRVAGTMEFRDPDAPGVHARLEAITASARPLLDGVRWDERRDVWVGPRPVTPDGRALIGAVRAPHVYVAGGHGMWGLAQGPVTGRLLAEQITTGKQPDALRAFDPLR</sequence>
<evidence type="ECO:0000313" key="3">
    <source>
        <dbReference type="EMBL" id="MDR6594089.1"/>
    </source>
</evidence>
<keyword evidence="4" id="KW-1185">Reference proteome</keyword>
<accession>A0ABU1PW24</accession>
<dbReference type="SUPFAM" id="SSF54373">
    <property type="entry name" value="FAD-linked reductases, C-terminal domain"/>
    <property type="match status" value="1"/>
</dbReference>
<evidence type="ECO:0000313" key="4">
    <source>
        <dbReference type="Proteomes" id="UP001268819"/>
    </source>
</evidence>
<dbReference type="Proteomes" id="UP001268819">
    <property type="component" value="Unassembled WGS sequence"/>
</dbReference>
<dbReference type="Gene3D" id="3.50.50.60">
    <property type="entry name" value="FAD/NAD(P)-binding domain"/>
    <property type="match status" value="2"/>
</dbReference>
<name>A0ABU1PW24_9PSEU</name>
<organism evidence="3 4">
    <name type="scientific">Saccharothrix longispora</name>
    <dbReference type="NCBI Taxonomy" id="33920"/>
    <lineage>
        <taxon>Bacteria</taxon>
        <taxon>Bacillati</taxon>
        <taxon>Actinomycetota</taxon>
        <taxon>Actinomycetes</taxon>
        <taxon>Pseudonocardiales</taxon>
        <taxon>Pseudonocardiaceae</taxon>
        <taxon>Saccharothrix</taxon>
    </lineage>
</organism>
<dbReference type="PANTHER" id="PTHR13847:SF289">
    <property type="entry name" value="GLYCINE OXIDASE"/>
    <property type="match status" value="1"/>
</dbReference>
<reference evidence="3 4" key="1">
    <citation type="submission" date="2023-07" db="EMBL/GenBank/DDBJ databases">
        <title>Sequencing the genomes of 1000 actinobacteria strains.</title>
        <authorList>
            <person name="Klenk H.-P."/>
        </authorList>
    </citation>
    <scope>NUCLEOTIDE SEQUENCE [LARGE SCALE GENOMIC DNA]</scope>
    <source>
        <strain evidence="3 4">DSM 43749</strain>
    </source>
</reference>
<evidence type="ECO:0000256" key="1">
    <source>
        <dbReference type="ARBA" id="ARBA00023002"/>
    </source>
</evidence>
<dbReference type="Pfam" id="PF01266">
    <property type="entry name" value="DAO"/>
    <property type="match status" value="1"/>
</dbReference>
<proteinExistence type="predicted"/>
<dbReference type="GO" id="GO:0016491">
    <property type="term" value="F:oxidoreductase activity"/>
    <property type="evidence" value="ECO:0007669"/>
    <property type="project" value="UniProtKB-KW"/>
</dbReference>
<dbReference type="Gene3D" id="3.30.9.10">
    <property type="entry name" value="D-Amino Acid Oxidase, subunit A, domain 2"/>
    <property type="match status" value="1"/>
</dbReference>
<dbReference type="RefSeq" id="WP_374726075.1">
    <property type="nucleotide sequence ID" value="NZ_BAAAXB010000001.1"/>
</dbReference>
<keyword evidence="1 3" id="KW-0560">Oxidoreductase</keyword>